<dbReference type="VEuPathDB" id="FungiDB:YALI1_C01847g"/>
<dbReference type="InterPro" id="IPR036864">
    <property type="entry name" value="Zn2-C6_fun-type_DNA-bd_sf"/>
</dbReference>
<dbReference type="Proteomes" id="UP000182444">
    <property type="component" value="Chromosome 1C"/>
</dbReference>
<evidence type="ECO:0000313" key="13">
    <source>
        <dbReference type="Proteomes" id="UP000256601"/>
    </source>
</evidence>
<evidence type="ECO:0000256" key="3">
    <source>
        <dbReference type="ARBA" id="ARBA00022833"/>
    </source>
</evidence>
<evidence type="ECO:0000256" key="1">
    <source>
        <dbReference type="ARBA" id="ARBA00004123"/>
    </source>
</evidence>
<comment type="subcellular location">
    <subcellularLocation>
        <location evidence="1">Nucleus</location>
    </subcellularLocation>
</comment>
<dbReference type="KEGG" id="yli:2909119"/>
<keyword evidence="3" id="KW-0862">Zinc</keyword>
<dbReference type="VEuPathDB" id="FungiDB:YALI0_C01375g"/>
<feature type="compositionally biased region" description="Basic and acidic residues" evidence="8">
    <location>
        <begin position="417"/>
        <end position="426"/>
    </location>
</feature>
<organism evidence="10 12">
    <name type="scientific">Yarrowia lipolytica</name>
    <name type="common">Candida lipolytica</name>
    <dbReference type="NCBI Taxonomy" id="4952"/>
    <lineage>
        <taxon>Eukaryota</taxon>
        <taxon>Fungi</taxon>
        <taxon>Dikarya</taxon>
        <taxon>Ascomycota</taxon>
        <taxon>Saccharomycotina</taxon>
        <taxon>Dipodascomycetes</taxon>
        <taxon>Dipodascales</taxon>
        <taxon>Dipodascales incertae sedis</taxon>
        <taxon>Yarrowia</taxon>
    </lineage>
</organism>
<feature type="region of interest" description="Disordered" evidence="8">
    <location>
        <begin position="88"/>
        <end position="162"/>
    </location>
</feature>
<dbReference type="InterPro" id="IPR001138">
    <property type="entry name" value="Zn2Cys6_DnaBD"/>
</dbReference>
<feature type="region of interest" description="Disordered" evidence="8">
    <location>
        <begin position="407"/>
        <end position="438"/>
    </location>
</feature>
<feature type="compositionally biased region" description="Polar residues" evidence="8">
    <location>
        <begin position="145"/>
        <end position="162"/>
    </location>
</feature>
<dbReference type="PANTHER" id="PTHR47782:SF12">
    <property type="entry name" value="ZN(II)2CYS6 TRANSCRIPTION FACTOR (EUROFUNG)"/>
    <property type="match status" value="1"/>
</dbReference>
<dbReference type="Gene3D" id="4.10.240.10">
    <property type="entry name" value="Zn(2)-C6 fungal-type DNA-binding domain"/>
    <property type="match status" value="1"/>
</dbReference>
<evidence type="ECO:0000256" key="8">
    <source>
        <dbReference type="SAM" id="MobiDB-lite"/>
    </source>
</evidence>
<evidence type="ECO:0000256" key="2">
    <source>
        <dbReference type="ARBA" id="ARBA00022723"/>
    </source>
</evidence>
<evidence type="ECO:0000256" key="5">
    <source>
        <dbReference type="ARBA" id="ARBA00023125"/>
    </source>
</evidence>
<dbReference type="CDD" id="cd12148">
    <property type="entry name" value="fungal_TF_MHR"/>
    <property type="match status" value="1"/>
</dbReference>
<dbReference type="GO" id="GO:0005634">
    <property type="term" value="C:nucleus"/>
    <property type="evidence" value="ECO:0007669"/>
    <property type="project" value="UniProtKB-SubCell"/>
</dbReference>
<reference evidence="11 13" key="2">
    <citation type="submission" date="2018-07" db="EMBL/GenBank/DDBJ databases">
        <title>Draft Genome Assemblies for Five Robust Yarrowia lipolytica Strains Exhibiting High Lipid Production and Pentose Sugar Utilization and Sugar Alcohol Secretion from Undetoxified Lignocellulosic Biomass Hydrolysates.</title>
        <authorList>
            <consortium name="DOE Joint Genome Institute"/>
            <person name="Walker C."/>
            <person name="Ryu S."/>
            <person name="Na H."/>
            <person name="Zane M."/>
            <person name="LaButti K."/>
            <person name="Lipzen A."/>
            <person name="Haridas S."/>
            <person name="Barry K."/>
            <person name="Grigoriev I.V."/>
            <person name="Quarterman J."/>
            <person name="Slininger P."/>
            <person name="Dien B."/>
            <person name="Trinh C.T."/>
        </authorList>
    </citation>
    <scope>NUCLEOTIDE SEQUENCE [LARGE SCALE GENOMIC DNA]</scope>
    <source>
        <strain evidence="11 13">YB392</strain>
    </source>
</reference>
<reference evidence="10 12" key="1">
    <citation type="journal article" date="2016" name="PLoS ONE">
        <title>Sequence Assembly of Yarrowia lipolytica Strain W29/CLIB89 Shows Transposable Element Diversity.</title>
        <authorList>
            <person name="Magnan C."/>
            <person name="Yu J."/>
            <person name="Chang I."/>
            <person name="Jahn E."/>
            <person name="Kanomata Y."/>
            <person name="Wu J."/>
            <person name="Zeller M."/>
            <person name="Oakes M."/>
            <person name="Baldi P."/>
            <person name="Sandmeyer S."/>
        </authorList>
    </citation>
    <scope>NUCLEOTIDE SEQUENCE [LARGE SCALE GENOMIC DNA]</scope>
    <source>
        <strain evidence="10">CLIB89</strain>
        <strain evidence="12">CLIB89(W29)</strain>
    </source>
</reference>
<dbReference type="Proteomes" id="UP000256601">
    <property type="component" value="Unassembled WGS sequence"/>
</dbReference>
<dbReference type="Pfam" id="PF04082">
    <property type="entry name" value="Fungal_trans"/>
    <property type="match status" value="1"/>
</dbReference>
<dbReference type="eggNOG" id="ENOG502QS9Q">
    <property type="taxonomic scope" value="Eukaryota"/>
</dbReference>
<dbReference type="SUPFAM" id="SSF57701">
    <property type="entry name" value="Zn2/Cys6 DNA-binding domain"/>
    <property type="match status" value="1"/>
</dbReference>
<keyword evidence="5" id="KW-0238">DNA-binding</keyword>
<dbReference type="AlphaFoldDB" id="A0A1H6PZ40"/>
<evidence type="ECO:0000313" key="12">
    <source>
        <dbReference type="Proteomes" id="UP000182444"/>
    </source>
</evidence>
<dbReference type="GO" id="GO:0000981">
    <property type="term" value="F:DNA-binding transcription factor activity, RNA polymerase II-specific"/>
    <property type="evidence" value="ECO:0007669"/>
    <property type="project" value="InterPro"/>
</dbReference>
<dbReference type="SMART" id="SM00066">
    <property type="entry name" value="GAL4"/>
    <property type="match status" value="1"/>
</dbReference>
<evidence type="ECO:0000313" key="11">
    <source>
        <dbReference type="EMBL" id="RDW23182.1"/>
    </source>
</evidence>
<proteinExistence type="predicted"/>
<evidence type="ECO:0000259" key="9">
    <source>
        <dbReference type="PROSITE" id="PS50048"/>
    </source>
</evidence>
<evidence type="ECO:0000256" key="6">
    <source>
        <dbReference type="ARBA" id="ARBA00023163"/>
    </source>
</evidence>
<keyword evidence="4" id="KW-0805">Transcription regulation</keyword>
<sequence length="777" mass="87704">MKRSISPSGPGAKKSRTTSCERCQRRKQKCDHMLPTCTNCLKAGVTCVQPEKYATKAPEKDDYVLHLEKKVAMLEDLIARQQGQSRVSDACNGVKESQAHHHHHSHGSLGHNHILSPGIPLPLQQQGGPTSSPNAPPTPSEPPNRTVSILNVDPNSNSTAPQSFSVVSQRLQDSLWDSHLATETNVPVDPSSEGFLIPPQFDFSPYKGDPVEQPSSELADKLLETFFLKVHTRLPMVPRHEYQQMYRLRFDKPVGAFNSAAYTAYRVRCFRLYIAYAAAAMILDMADQYEGPDYMGYFYMAMRYGQCAKVDDPCLQIEACLFAIHVLVRCDNEVELYKKFLDIATLLSSQALLHKKETYEGLSRTDSNRLKISFWATYNIERIVHSGLGRKKYRHLEGDITTDIDFDLEPPYAPKQVENDGSEHGDSGTSTPTIKDDPLARINGSRVLKRILKLRRIESEIREHIYLDDRPLDEQILKVQPFLDKLEDCKTEIIQIGGMDKDLHHLHYSRVMRMLLQPFLGRLDPTSDLFRKCVTATEDMIKIFKEYFWNSQRGFTISSIHTIFVCGLTLLYSLWLSKHHFPIHILDGIRDCSVTLAIMSARTRLARGYRDTFENMTKSTLNFLISNGASGCLNERVTKCDETGCVEVEAAVAADAPVAAASPVGQYSELHPSYDVRVKREQQVAASPKPPVAANAATVLEEPAPVVDYFMNNINDRPPLPNIPNSDFYYYDDDMQNVVQDISSWARQTNEIEVFENGTANAQVNTGLWRQLDYGFT</sequence>
<evidence type="ECO:0000313" key="10">
    <source>
        <dbReference type="EMBL" id="AOW02190.1"/>
    </source>
</evidence>
<gene>
    <name evidence="11" type="ORF">B0I71DRAFT_136358</name>
    <name evidence="10" type="ORF">YALI1_C01847g</name>
</gene>
<keyword evidence="7" id="KW-0539">Nucleus</keyword>
<dbReference type="PANTHER" id="PTHR47782">
    <property type="entry name" value="ZN(II)2CYS6 TRANSCRIPTION FACTOR (EUROFUNG)-RELATED"/>
    <property type="match status" value="1"/>
</dbReference>
<dbReference type="GO" id="GO:0043565">
    <property type="term" value="F:sequence-specific DNA binding"/>
    <property type="evidence" value="ECO:0007669"/>
    <property type="project" value="TreeGrafter"/>
</dbReference>
<keyword evidence="2" id="KW-0479">Metal-binding</keyword>
<dbReference type="GeneID" id="2909119"/>
<dbReference type="InterPro" id="IPR052202">
    <property type="entry name" value="Yeast_MetPath_Reg"/>
</dbReference>
<dbReference type="InterPro" id="IPR007219">
    <property type="entry name" value="XnlR_reg_dom"/>
</dbReference>
<dbReference type="EMBL" id="KZ859104">
    <property type="protein sequence ID" value="RDW23182.1"/>
    <property type="molecule type" value="Genomic_DNA"/>
</dbReference>
<accession>A0A1H6PZ40</accession>
<evidence type="ECO:0000256" key="4">
    <source>
        <dbReference type="ARBA" id="ARBA00023015"/>
    </source>
</evidence>
<evidence type="ECO:0000256" key="7">
    <source>
        <dbReference type="ARBA" id="ARBA00023242"/>
    </source>
</evidence>
<dbReference type="GO" id="GO:0008270">
    <property type="term" value="F:zinc ion binding"/>
    <property type="evidence" value="ECO:0007669"/>
    <property type="project" value="InterPro"/>
</dbReference>
<protein>
    <recommendedName>
        <fullName evidence="9">Zn(2)-C6 fungal-type domain-containing protein</fullName>
    </recommendedName>
</protein>
<feature type="domain" description="Zn(2)-C6 fungal-type" evidence="9">
    <location>
        <begin position="19"/>
        <end position="49"/>
    </location>
</feature>
<dbReference type="GO" id="GO:0045944">
    <property type="term" value="P:positive regulation of transcription by RNA polymerase II"/>
    <property type="evidence" value="ECO:0007669"/>
    <property type="project" value="TreeGrafter"/>
</dbReference>
<keyword evidence="6" id="KW-0804">Transcription</keyword>
<name>A0A1H6PZ40_YARLL</name>
<dbReference type="PROSITE" id="PS50048">
    <property type="entry name" value="ZN2_CY6_FUNGAL_2"/>
    <property type="match status" value="1"/>
</dbReference>
<dbReference type="EMBL" id="CP017555">
    <property type="protein sequence ID" value="AOW02190.1"/>
    <property type="molecule type" value="Genomic_DNA"/>
</dbReference>
<dbReference type="Pfam" id="PF00172">
    <property type="entry name" value="Zn_clus"/>
    <property type="match status" value="1"/>
</dbReference>
<dbReference type="OMA" id="SSHGMWY"/>
<dbReference type="CDD" id="cd00067">
    <property type="entry name" value="GAL4"/>
    <property type="match status" value="1"/>
</dbReference>